<evidence type="ECO:0000313" key="3">
    <source>
        <dbReference type="Proteomes" id="UP000054144"/>
    </source>
</evidence>
<organism evidence="2 3">
    <name type="scientific">Fistulina hepatica ATCC 64428</name>
    <dbReference type="NCBI Taxonomy" id="1128425"/>
    <lineage>
        <taxon>Eukaryota</taxon>
        <taxon>Fungi</taxon>
        <taxon>Dikarya</taxon>
        <taxon>Basidiomycota</taxon>
        <taxon>Agaricomycotina</taxon>
        <taxon>Agaricomycetes</taxon>
        <taxon>Agaricomycetidae</taxon>
        <taxon>Agaricales</taxon>
        <taxon>Fistulinaceae</taxon>
        <taxon>Fistulina</taxon>
    </lineage>
</organism>
<sequence>MSTAQPRRSSRIAAAAASSITSPYVSKATVATSSRKTQRKTTSKSVSSTSRGHGAKKRKRHAPSEDNEDEQVATATFFDLPFDVLLEMLLDRSHCQFAWKRALGNVEGIPKKPEYMSEVLFSAILFCQFCFHCLRENAEFIVWHMGYRLCRKCLLQKFRTSEQLHNPKVLEPGKDEFFKTNKFMRVVPSCDVDMSSRKVVRYSQDAFLQYIQEYEALGGDQCRIIKWRKEKKVFIAMAEKARPLQGVELKAENSIYARNEIIRIVVVKESSTRLGRDWHPEIEYLHFTFASHELVDGDQEVTDAEWDRIRAPLLKHMARARTERLSRESDGIILRRCTLLDLAVKKIEPDFGGPSVAAGPAFVRPHGVDMASMPRIRRLIEKMPTSVKVLEDDVNRLVKELAPVWRADVETKLSTISRKALGKNYDASCLSHASAFFSCHGLKLSYMELLSHPVARAFGFRAKPVPTFMDGPGLDSYWRRRSEERNPVTESKAHAFYAKNFHSVPWGAEVEIEFDVKIWEHARSIFASLGYDKDVTAAEMDRANDYLVCTKCNPTDEPKDSRYRQWVRQWRAAILHACEHHESAPVRRAVAAVAAAAEKKGFNVREAHTYWCGVCRRVYHQDRHGRGHDEHVLNLYVNYSKGLHEVIVYNDEVYRYGLPRRKAAIRGSEEV</sequence>
<feature type="compositionally biased region" description="Low complexity" evidence="1">
    <location>
        <begin position="11"/>
        <end position="22"/>
    </location>
</feature>
<name>A0A0D7A1R2_9AGAR</name>
<dbReference type="Proteomes" id="UP000054144">
    <property type="component" value="Unassembled WGS sequence"/>
</dbReference>
<proteinExistence type="predicted"/>
<feature type="region of interest" description="Disordered" evidence="1">
    <location>
        <begin position="1"/>
        <end position="70"/>
    </location>
</feature>
<dbReference type="OrthoDB" id="2322499at2759"/>
<keyword evidence="3" id="KW-1185">Reference proteome</keyword>
<dbReference type="AlphaFoldDB" id="A0A0D7A1R2"/>
<dbReference type="EMBL" id="KN882153">
    <property type="protein sequence ID" value="KIY42856.1"/>
    <property type="molecule type" value="Genomic_DNA"/>
</dbReference>
<accession>A0A0D7A1R2</accession>
<protein>
    <recommendedName>
        <fullName evidence="4">F-box domain-containing protein</fullName>
    </recommendedName>
</protein>
<evidence type="ECO:0008006" key="4">
    <source>
        <dbReference type="Google" id="ProtNLM"/>
    </source>
</evidence>
<evidence type="ECO:0000313" key="2">
    <source>
        <dbReference type="EMBL" id="KIY42856.1"/>
    </source>
</evidence>
<reference evidence="2 3" key="1">
    <citation type="journal article" date="2015" name="Fungal Genet. Biol.">
        <title>Evolution of novel wood decay mechanisms in Agaricales revealed by the genome sequences of Fistulina hepatica and Cylindrobasidium torrendii.</title>
        <authorList>
            <person name="Floudas D."/>
            <person name="Held B.W."/>
            <person name="Riley R."/>
            <person name="Nagy L.G."/>
            <person name="Koehler G."/>
            <person name="Ransdell A.S."/>
            <person name="Younus H."/>
            <person name="Chow J."/>
            <person name="Chiniquy J."/>
            <person name="Lipzen A."/>
            <person name="Tritt A."/>
            <person name="Sun H."/>
            <person name="Haridas S."/>
            <person name="LaButti K."/>
            <person name="Ohm R.A."/>
            <person name="Kues U."/>
            <person name="Blanchette R.A."/>
            <person name="Grigoriev I.V."/>
            <person name="Minto R.E."/>
            <person name="Hibbett D.S."/>
        </authorList>
    </citation>
    <scope>NUCLEOTIDE SEQUENCE [LARGE SCALE GENOMIC DNA]</scope>
    <source>
        <strain evidence="2 3">ATCC 64428</strain>
    </source>
</reference>
<gene>
    <name evidence="2" type="ORF">FISHEDRAFT_79087</name>
</gene>
<evidence type="ECO:0000256" key="1">
    <source>
        <dbReference type="SAM" id="MobiDB-lite"/>
    </source>
</evidence>